<evidence type="ECO:0000313" key="1">
    <source>
        <dbReference type="EMBL" id="MFC6332193.1"/>
    </source>
</evidence>
<comment type="caution">
    <text evidence="1">The sequence shown here is derived from an EMBL/GenBank/DDBJ whole genome shotgun (WGS) entry which is preliminary data.</text>
</comment>
<evidence type="ECO:0000313" key="2">
    <source>
        <dbReference type="Proteomes" id="UP001596233"/>
    </source>
</evidence>
<accession>A0ABW1V2J7</accession>
<dbReference type="PANTHER" id="PTHR34796:SF1">
    <property type="entry name" value="EXPRESSED PROTEIN"/>
    <property type="match status" value="1"/>
</dbReference>
<protein>
    <submittedName>
        <fullName evidence="1">DUF309 domain-containing protein</fullName>
    </submittedName>
</protein>
<dbReference type="RefSeq" id="WP_379232300.1">
    <property type="nucleotide sequence ID" value="NZ_JBHSTE010000002.1"/>
</dbReference>
<dbReference type="Gene3D" id="1.10.3450.10">
    <property type="entry name" value="TTHA0068-like"/>
    <property type="match status" value="1"/>
</dbReference>
<dbReference type="PANTHER" id="PTHR34796">
    <property type="entry name" value="EXPRESSED PROTEIN"/>
    <property type="match status" value="1"/>
</dbReference>
<proteinExistence type="predicted"/>
<sequence length="174" mass="20640">MNVPEAYIEYLIEFHATRDFFECHELLEEYWKEHPSDGLSELWVMCIQIAVGQYHERRQNRRGAELMYQSALGKLIRHLSMPNQLGLDMPSLQKLLEQHIAACKQQQPYLDMMLPIDHIKLLEMCRQQAEQRGLHWGRSSSEVSEDIIHRHLRRDRSEVIQARAAALRQSRHKK</sequence>
<dbReference type="Pfam" id="PF03745">
    <property type="entry name" value="DUF309"/>
    <property type="match status" value="1"/>
</dbReference>
<dbReference type="InterPro" id="IPR005500">
    <property type="entry name" value="DUF309"/>
</dbReference>
<name>A0ABW1V2J7_9BACL</name>
<reference evidence="2" key="1">
    <citation type="journal article" date="2019" name="Int. J. Syst. Evol. Microbiol.">
        <title>The Global Catalogue of Microorganisms (GCM) 10K type strain sequencing project: providing services to taxonomists for standard genome sequencing and annotation.</title>
        <authorList>
            <consortium name="The Broad Institute Genomics Platform"/>
            <consortium name="The Broad Institute Genome Sequencing Center for Infectious Disease"/>
            <person name="Wu L."/>
            <person name="Ma J."/>
        </authorList>
    </citation>
    <scope>NUCLEOTIDE SEQUENCE [LARGE SCALE GENOMIC DNA]</scope>
    <source>
        <strain evidence="2">PCU 280</strain>
    </source>
</reference>
<organism evidence="1 2">
    <name type="scientific">Paenibacillus septentrionalis</name>
    <dbReference type="NCBI Taxonomy" id="429342"/>
    <lineage>
        <taxon>Bacteria</taxon>
        <taxon>Bacillati</taxon>
        <taxon>Bacillota</taxon>
        <taxon>Bacilli</taxon>
        <taxon>Bacillales</taxon>
        <taxon>Paenibacillaceae</taxon>
        <taxon>Paenibacillus</taxon>
    </lineage>
</organism>
<dbReference type="InterPro" id="IPR023203">
    <property type="entry name" value="TTHA0068_sf"/>
</dbReference>
<dbReference type="Proteomes" id="UP001596233">
    <property type="component" value="Unassembled WGS sequence"/>
</dbReference>
<gene>
    <name evidence="1" type="ORF">ACFP56_06125</name>
</gene>
<keyword evidence="2" id="KW-1185">Reference proteome</keyword>
<dbReference type="EMBL" id="JBHSTE010000002">
    <property type="protein sequence ID" value="MFC6332193.1"/>
    <property type="molecule type" value="Genomic_DNA"/>
</dbReference>
<dbReference type="SUPFAM" id="SSF140663">
    <property type="entry name" value="TTHA0068-like"/>
    <property type="match status" value="1"/>
</dbReference>